<protein>
    <submittedName>
        <fullName evidence="2">Uncharacterized protein orf176</fullName>
    </submittedName>
</protein>
<feature type="compositionally biased region" description="Basic and acidic residues" evidence="1">
    <location>
        <begin position="1"/>
        <end position="11"/>
    </location>
</feature>
<sequence>MKGKECKPRTSERRKRNVLQRVKRNTIKRKWGRTKDGAHSSPIAAKVPYVSRRTRVEVNSSAELSAACFQVSSQAQNHPDDSRYSSGRGLASISTRREYGLSPRQQRGGGDLHGATRGVRNSGKRRSHMVVEEELVWAPRQWSKKFDKFMVDRYLSIPVVGADEPPSVLAAALGGL</sequence>
<dbReference type="iPTMnet" id="D3DEY0"/>
<name>D3DEY0_ORYRU</name>
<feature type="compositionally biased region" description="Basic residues" evidence="1">
    <location>
        <begin position="12"/>
        <end position="32"/>
    </location>
</feature>
<organism evidence="2">
    <name type="scientific">Oryza rufipogon</name>
    <name type="common">Brownbeard rice</name>
    <name type="synonym">Asian wild rice</name>
    <dbReference type="NCBI Taxonomy" id="4529"/>
    <lineage>
        <taxon>Eukaryota</taxon>
        <taxon>Viridiplantae</taxon>
        <taxon>Streptophyta</taxon>
        <taxon>Embryophyta</taxon>
        <taxon>Tracheophyta</taxon>
        <taxon>Spermatophyta</taxon>
        <taxon>Magnoliopsida</taxon>
        <taxon>Liliopsida</taxon>
        <taxon>Poales</taxon>
        <taxon>Poaceae</taxon>
        <taxon>BOP clade</taxon>
        <taxon>Oryzoideae</taxon>
        <taxon>Oryzeae</taxon>
        <taxon>Oryzinae</taxon>
        <taxon>Oryza</taxon>
    </lineage>
</organism>
<dbReference type="GeneID" id="8774354"/>
<dbReference type="EMBL" id="AP011076">
    <property type="protein sequence ID" value="BAI67953.1"/>
    <property type="molecule type" value="Genomic_DNA"/>
</dbReference>
<proteinExistence type="predicted"/>
<gene>
    <name evidence="2" type="primary">orf176</name>
</gene>
<evidence type="ECO:0000313" key="2">
    <source>
        <dbReference type="EMBL" id="BAI67953.1"/>
    </source>
</evidence>
<reference evidence="2" key="1">
    <citation type="journal article" date="2010" name="BMC Genomics">
        <title>Discovery of global genomic re-organization based on comparison of two newly sequenced rice mitochondrial genomes with cytoplasmic male sterility-related genes.</title>
        <authorList>
            <person name="Fujii S."/>
            <person name="Kazama T."/>
            <person name="Yamada M."/>
            <person name="Toriyama K."/>
        </authorList>
    </citation>
    <scope>NUCLEOTIDE SEQUENCE</scope>
    <source>
        <strain evidence="2">Chinese wild rice strain W1</strain>
    </source>
</reference>
<feature type="region of interest" description="Disordered" evidence="1">
    <location>
        <begin position="1"/>
        <end position="43"/>
    </location>
</feature>
<feature type="region of interest" description="Disordered" evidence="1">
    <location>
        <begin position="72"/>
        <end position="125"/>
    </location>
</feature>
<keyword evidence="2" id="KW-0496">Mitochondrion</keyword>
<dbReference type="AlphaFoldDB" id="D3DEY0"/>
<accession>D3DEY0</accession>
<geneLocation type="mitochondrion" evidence="2"/>
<dbReference type="RefSeq" id="YP_003433849.1">
    <property type="nucleotide sequence ID" value="NC_013816.1"/>
</dbReference>
<evidence type="ECO:0000256" key="1">
    <source>
        <dbReference type="SAM" id="MobiDB-lite"/>
    </source>
</evidence>